<evidence type="ECO:0000256" key="3">
    <source>
        <dbReference type="SAM" id="MobiDB-lite"/>
    </source>
</evidence>
<evidence type="ECO:0000259" key="4">
    <source>
        <dbReference type="Pfam" id="PF16754"/>
    </source>
</evidence>
<feature type="region of interest" description="Disordered" evidence="3">
    <location>
        <begin position="1118"/>
        <end position="1150"/>
    </location>
</feature>
<protein>
    <recommendedName>
        <fullName evidence="4">Pesticin C-terminal domain-containing protein</fullName>
    </recommendedName>
</protein>
<sequence length="1716" mass="186387">MSGTHVFPHFSELTFAVEGGNTKKVLEVHWPDSAASGVTIGAGYDMGNRSKAEVKADLVAAGVPLADAEKLSAGAGKKGDTAKKWVADNVATLPTISKEVAKTLYQKIYPDYVERARTQVGKHDGDWEAYPTPMKEVLVDLAYRGDLTTKHPRLIACIKSNDYSGFCTLIHDLEYWQSNTNLQKQKPKNSDGSFAKEQRGGYNWRILDRSDFLTKAGDAADDDGDDEPQPTVVYREPTIQFDLASMSEEALYDHLRDAWERAQKRFGNAGKAEYEFQDENGRVNLLGARGFDAEKRVPVPSTNTKYDDCMFVVYKTKEGAKKVELFHCSTEWTRFPSKKNPDKADAVILLGQHKYQLANHGTSRYATHVSLKDIHAGGDFSKKNYRALRPDPTVKITRQGNAEKVGAVGDTASYTEDNGTINIHYGGEHIVVPNGGTGGWSDGCQVLAKYDRFKKFIELIESDPSIKGTIHNELASKPTKDGTRSLIYTLVEGDFLSPTSGGANICFPIVGKDAAAHYSLNEGGEGGFFPIGANNFWHGGVHLDAGTDAVQAIADGDIVAYRVNKKALEVKLGDEAMKYSNGFVLVRHERYTPKGAKLELFSLAVHLLPFDEYTDAQKKNPPVMFKKHKFTIATTEDAGGLNVRETGKGSKVLRVAKLGEEVTFKNPNAVAPGGKVGTGWHELATGGWVYVGGEGDPNVKYEFQLEPAKLDQVVSCKIPVGAGAILGYPGVFFTRPSTVHFEVLTGDVEFMKNPKGDTGGQGLLHVPAGTKLKKRKTVTPPEVKVDMPAGARLTLIEQPPGDLRKVACAEVIGWTKRSALGPYDKATGTYALEAPLATLTAQAGGGAAIPIDAKKGDKVHYVAEKGDTDRQVRFVLPAAEVAKRTGWAKRDALGDWNATSKRYTLKAPLVVLYKDKPDDAVTFEEGAGTTAEDVFTDVLPASDARVYKDQQGKTWQEVDGGGSKGWAELEKDGKVLCPYDWPRWQRIEESSKFSQDGLCDAPGLLALVDENKDGNVTAAEIKAALGDPVLAQKLRRVACLHPTEWAGEVPGLDRLLGPPWNLDAASLAATRDYIKKLGFWGDASSAGLPSKDKVWHLHPIGLIEHWRTLTLLQAAPAETKATTGQTSSGQTTSGQTSSGQTTTGPKPTETGSELVVFCEHELGSRQGRVKNVDRYEVVQDVKAGKDQVTLLHKDSAKPSPAALTVTCRGEKTQVKGEAQAQGYTQYDIDAPFKGAQIKNILEGTFWRNFTQATEYKVEGLAKPVTIASYRPNTWKLSIKLPPMRGYKVGAKLEKETQVVVGPKGVAAAQRKTATIEKEVTGWKNTTTKTTTVTQTTAVAMNATQLIAAQKTEAETSPLEVKATKRVQPIELTCDGKLVPDELATFNTLLGIVGIANQVLGILIAIQDVVPKVGWYAEASVQILQGSFNLEWGMKEYKDHRTYFGLKASIDLVLFAISLEVGVGVECGFKAQVFAKIDGSLTLSLSAERVNPGAGLALQVPLALTITGSVGARFEAGNWVKLEGSFETALELSGTFELHVEKGASVSGSLKWTGLKGKVTASVGKGGSLGSYAKQQNFVDAEDLGSFKWPDKPYVAPHITKSQIEGIVLGKITEGLNVRVFTESGSAFTPDTQWSSQKIAATIAAKIDSRADIRRDSKSMEGLAHDIRQRLDVIGTRDWARDWIDDKTFLNFVNKELDKIMTTSYVDPCKELLARCK</sequence>
<evidence type="ECO:0000313" key="5">
    <source>
        <dbReference type="EMBL" id="TKC96340.1"/>
    </source>
</evidence>
<dbReference type="GO" id="GO:0003796">
    <property type="term" value="F:lysozyme activity"/>
    <property type="evidence" value="ECO:0007669"/>
    <property type="project" value="InterPro"/>
</dbReference>
<comment type="caution">
    <text evidence="5">The sequence shown here is derived from an EMBL/GenBank/DDBJ whole genome shotgun (WGS) entry which is preliminary data.</text>
</comment>
<keyword evidence="6" id="KW-1185">Reference proteome</keyword>
<dbReference type="GO" id="GO:0042742">
    <property type="term" value="P:defense response to bacterium"/>
    <property type="evidence" value="ECO:0007669"/>
    <property type="project" value="UniProtKB-KW"/>
</dbReference>
<evidence type="ECO:0000313" key="6">
    <source>
        <dbReference type="Proteomes" id="UP000309215"/>
    </source>
</evidence>
<keyword evidence="2" id="KW-0081">Bacteriolytic enzyme</keyword>
<dbReference type="Proteomes" id="UP000309215">
    <property type="component" value="Unassembled WGS sequence"/>
</dbReference>
<reference evidence="5 6" key="1">
    <citation type="submission" date="2019-04" db="EMBL/GenBank/DDBJ databases">
        <authorList>
            <person name="Li Y."/>
            <person name="Wang J."/>
        </authorList>
    </citation>
    <scope>NUCLEOTIDE SEQUENCE [LARGE SCALE GENOMIC DNA]</scope>
    <source>
        <strain evidence="5 6">DSM 14668</strain>
    </source>
</reference>
<dbReference type="Pfam" id="PF16754">
    <property type="entry name" value="Pesticin"/>
    <property type="match status" value="1"/>
</dbReference>
<proteinExistence type="predicted"/>
<evidence type="ECO:0000256" key="2">
    <source>
        <dbReference type="ARBA" id="ARBA00022638"/>
    </source>
</evidence>
<dbReference type="PROSITE" id="PS00018">
    <property type="entry name" value="EF_HAND_1"/>
    <property type="match status" value="1"/>
</dbReference>
<dbReference type="OrthoDB" id="5514772at2"/>
<dbReference type="GO" id="GO:0031640">
    <property type="term" value="P:killing of cells of another organism"/>
    <property type="evidence" value="ECO:0007669"/>
    <property type="project" value="UniProtKB-KW"/>
</dbReference>
<name>A0A4U1IQV9_9BACT</name>
<dbReference type="InterPro" id="IPR018247">
    <property type="entry name" value="EF_Hand_1_Ca_BS"/>
</dbReference>
<gene>
    <name evidence="5" type="ORF">E8A74_45880</name>
</gene>
<dbReference type="InterPro" id="IPR023347">
    <property type="entry name" value="Lysozyme_dom_sf"/>
</dbReference>
<feature type="domain" description="Pesticin C-terminal" evidence="4">
    <location>
        <begin position="30"/>
        <end position="163"/>
    </location>
</feature>
<dbReference type="Gene3D" id="1.10.530.40">
    <property type="match status" value="1"/>
</dbReference>
<organism evidence="5 6">
    <name type="scientific">Polyangium fumosum</name>
    <dbReference type="NCBI Taxonomy" id="889272"/>
    <lineage>
        <taxon>Bacteria</taxon>
        <taxon>Pseudomonadati</taxon>
        <taxon>Myxococcota</taxon>
        <taxon>Polyangia</taxon>
        <taxon>Polyangiales</taxon>
        <taxon>Polyangiaceae</taxon>
        <taxon>Polyangium</taxon>
    </lineage>
</organism>
<accession>A0A4U1IQV9</accession>
<evidence type="ECO:0000256" key="1">
    <source>
        <dbReference type="ARBA" id="ARBA00022529"/>
    </source>
</evidence>
<dbReference type="RefSeq" id="WP_136935512.1">
    <property type="nucleotide sequence ID" value="NZ_SSMQ01000090.1"/>
</dbReference>
<dbReference type="EMBL" id="SSMQ01000090">
    <property type="protein sequence ID" value="TKC96340.1"/>
    <property type="molecule type" value="Genomic_DNA"/>
</dbReference>
<dbReference type="InterPro" id="IPR031922">
    <property type="entry name" value="Pesticin_C"/>
</dbReference>
<keyword evidence="1" id="KW-0929">Antimicrobial</keyword>
<feature type="compositionally biased region" description="Low complexity" evidence="3">
    <location>
        <begin position="1122"/>
        <end position="1144"/>
    </location>
</feature>